<evidence type="ECO:0000256" key="1">
    <source>
        <dbReference type="SAM" id="Phobius"/>
    </source>
</evidence>
<protein>
    <submittedName>
        <fullName evidence="2">Uncharacterized protein</fullName>
    </submittedName>
</protein>
<accession>A0A9W9ARS4</accession>
<evidence type="ECO:0000313" key="2">
    <source>
        <dbReference type="EMBL" id="KAJ4487211.1"/>
    </source>
</evidence>
<comment type="caution">
    <text evidence="2">The sequence shown here is derived from an EMBL/GenBank/DDBJ whole genome shotgun (WGS) entry which is preliminary data.</text>
</comment>
<dbReference type="EMBL" id="JANVFS010000009">
    <property type="protein sequence ID" value="KAJ4487211.1"/>
    <property type="molecule type" value="Genomic_DNA"/>
</dbReference>
<reference evidence="2" key="2">
    <citation type="journal article" date="2023" name="Proc. Natl. Acad. Sci. U.S.A.">
        <title>A global phylogenomic analysis of the shiitake genus Lentinula.</title>
        <authorList>
            <person name="Sierra-Patev S."/>
            <person name="Min B."/>
            <person name="Naranjo-Ortiz M."/>
            <person name="Looney B."/>
            <person name="Konkel Z."/>
            <person name="Slot J.C."/>
            <person name="Sakamoto Y."/>
            <person name="Steenwyk J.L."/>
            <person name="Rokas A."/>
            <person name="Carro J."/>
            <person name="Camarero S."/>
            <person name="Ferreira P."/>
            <person name="Molpeceres G."/>
            <person name="Ruiz-Duenas F.J."/>
            <person name="Serrano A."/>
            <person name="Henrissat B."/>
            <person name="Drula E."/>
            <person name="Hughes K.W."/>
            <person name="Mata J.L."/>
            <person name="Ishikawa N.K."/>
            <person name="Vargas-Isla R."/>
            <person name="Ushijima S."/>
            <person name="Smith C.A."/>
            <person name="Donoghue J."/>
            <person name="Ahrendt S."/>
            <person name="Andreopoulos W."/>
            <person name="He G."/>
            <person name="LaButti K."/>
            <person name="Lipzen A."/>
            <person name="Ng V."/>
            <person name="Riley R."/>
            <person name="Sandor L."/>
            <person name="Barry K."/>
            <person name="Martinez A.T."/>
            <person name="Xiao Y."/>
            <person name="Gibbons J.G."/>
            <person name="Terashima K."/>
            <person name="Grigoriev I.V."/>
            <person name="Hibbett D."/>
        </authorList>
    </citation>
    <scope>NUCLEOTIDE SEQUENCE</scope>
    <source>
        <strain evidence="2">Sp2 HRB7682 ss15</strain>
    </source>
</reference>
<keyword evidence="1" id="KW-1133">Transmembrane helix</keyword>
<dbReference type="AlphaFoldDB" id="A0A9W9ARS4"/>
<sequence>MGLCKGQSFNPARRHCVVIYLVLLSIWEYQFFFVVANDSNPFNVLLIFARAG</sequence>
<gene>
    <name evidence="2" type="ORF">C8J55DRAFT_507275</name>
</gene>
<reference evidence="2" key="1">
    <citation type="submission" date="2022-08" db="EMBL/GenBank/DDBJ databases">
        <authorList>
            <consortium name="DOE Joint Genome Institute"/>
            <person name="Min B."/>
            <person name="Riley R."/>
            <person name="Sierra-Patev S."/>
            <person name="Naranjo-Ortiz M."/>
            <person name="Looney B."/>
            <person name="Konkel Z."/>
            <person name="Slot J.C."/>
            <person name="Sakamoto Y."/>
            <person name="Steenwyk J.L."/>
            <person name="Rokas A."/>
            <person name="Carro J."/>
            <person name="Camarero S."/>
            <person name="Ferreira P."/>
            <person name="Molpeceres G."/>
            <person name="Ruiz-Duenas F.J."/>
            <person name="Serrano A."/>
            <person name="Henrissat B."/>
            <person name="Drula E."/>
            <person name="Hughes K.W."/>
            <person name="Mata J.L."/>
            <person name="Ishikawa N.K."/>
            <person name="Vargas-Isla R."/>
            <person name="Ushijima S."/>
            <person name="Smith C.A."/>
            <person name="Ahrendt S."/>
            <person name="Andreopoulos W."/>
            <person name="He G."/>
            <person name="Labutti K."/>
            <person name="Lipzen A."/>
            <person name="Ng V."/>
            <person name="Sandor L."/>
            <person name="Barry K."/>
            <person name="Martinez A.T."/>
            <person name="Xiao Y."/>
            <person name="Gibbons J.G."/>
            <person name="Terashima K."/>
            <person name="Hibbett D.S."/>
            <person name="Grigoriev I.V."/>
        </authorList>
    </citation>
    <scope>NUCLEOTIDE SEQUENCE</scope>
    <source>
        <strain evidence="2">Sp2 HRB7682 ss15</strain>
    </source>
</reference>
<name>A0A9W9ARS4_9AGAR</name>
<keyword evidence="1" id="KW-0472">Membrane</keyword>
<keyword evidence="1" id="KW-0812">Transmembrane</keyword>
<evidence type="ECO:0000313" key="3">
    <source>
        <dbReference type="Proteomes" id="UP001150238"/>
    </source>
</evidence>
<organism evidence="2 3">
    <name type="scientific">Lentinula lateritia</name>
    <dbReference type="NCBI Taxonomy" id="40482"/>
    <lineage>
        <taxon>Eukaryota</taxon>
        <taxon>Fungi</taxon>
        <taxon>Dikarya</taxon>
        <taxon>Basidiomycota</taxon>
        <taxon>Agaricomycotina</taxon>
        <taxon>Agaricomycetes</taxon>
        <taxon>Agaricomycetidae</taxon>
        <taxon>Agaricales</taxon>
        <taxon>Marasmiineae</taxon>
        <taxon>Omphalotaceae</taxon>
        <taxon>Lentinula</taxon>
    </lineage>
</organism>
<dbReference type="Proteomes" id="UP001150238">
    <property type="component" value="Unassembled WGS sequence"/>
</dbReference>
<proteinExistence type="predicted"/>
<feature type="transmembrane region" description="Helical" evidence="1">
    <location>
        <begin position="17"/>
        <end position="36"/>
    </location>
</feature>